<dbReference type="Pfam" id="PF13443">
    <property type="entry name" value="HTH_26"/>
    <property type="match status" value="1"/>
</dbReference>
<sequence length="70" mass="7928">MVVFDDKLDLAQWRGVKKMTKAELSRLSGISTRTIADFEDCPQKMLQANYSTLVALSKALEINVSDFKNF</sequence>
<dbReference type="SUPFAM" id="SSF47413">
    <property type="entry name" value="lambda repressor-like DNA-binding domains"/>
    <property type="match status" value="1"/>
</dbReference>
<dbReference type="RefSeq" id="WP_006418977.1">
    <property type="nucleotide sequence ID" value="NZ_AENN01000017.1"/>
</dbReference>
<dbReference type="CDD" id="cd00093">
    <property type="entry name" value="HTH_XRE"/>
    <property type="match status" value="1"/>
</dbReference>
<dbReference type="InterPro" id="IPR001387">
    <property type="entry name" value="Cro/C1-type_HTH"/>
</dbReference>
<dbReference type="GO" id="GO:0003677">
    <property type="term" value="F:DNA binding"/>
    <property type="evidence" value="ECO:0007669"/>
    <property type="project" value="InterPro"/>
</dbReference>
<evidence type="ECO:0000313" key="2">
    <source>
        <dbReference type="EMBL" id="EFR30817.1"/>
    </source>
</evidence>
<name>E4KQK9_9LACT</name>
<gene>
    <name evidence="2" type="ORF">HMPREF9257_0567</name>
</gene>
<evidence type="ECO:0000313" key="3">
    <source>
        <dbReference type="Proteomes" id="UP000005990"/>
    </source>
</evidence>
<keyword evidence="3" id="KW-1185">Reference proteome</keyword>
<reference evidence="2 3" key="1">
    <citation type="submission" date="2010-10" db="EMBL/GenBank/DDBJ databases">
        <authorList>
            <person name="Durkin A.S."/>
            <person name="Madupu R."/>
            <person name="Torralba M."/>
            <person name="Gillis M."/>
            <person name="Methe B."/>
            <person name="Sutton G."/>
            <person name="Nelson K.E."/>
        </authorList>
    </citation>
    <scope>NUCLEOTIDE SEQUENCE [LARGE SCALE GENOMIC DNA]</scope>
    <source>
        <strain evidence="2 3">ACS-139-V-Col8</strain>
    </source>
</reference>
<dbReference type="Gene3D" id="1.10.260.40">
    <property type="entry name" value="lambda repressor-like DNA-binding domains"/>
    <property type="match status" value="1"/>
</dbReference>
<dbReference type="OrthoDB" id="5891007at2"/>
<dbReference type="PROSITE" id="PS50943">
    <property type="entry name" value="HTH_CROC1"/>
    <property type="match status" value="1"/>
</dbReference>
<dbReference type="AlphaFoldDB" id="E4KQK9"/>
<evidence type="ECO:0000259" key="1">
    <source>
        <dbReference type="PROSITE" id="PS50943"/>
    </source>
</evidence>
<feature type="domain" description="HTH cro/C1-type" evidence="1">
    <location>
        <begin position="10"/>
        <end position="67"/>
    </location>
</feature>
<comment type="caution">
    <text evidence="2">The sequence shown here is derived from an EMBL/GenBank/DDBJ whole genome shotgun (WGS) entry which is preliminary data.</text>
</comment>
<dbReference type="EMBL" id="AENN01000017">
    <property type="protein sequence ID" value="EFR30817.1"/>
    <property type="molecule type" value="Genomic_DNA"/>
</dbReference>
<dbReference type="Proteomes" id="UP000005990">
    <property type="component" value="Unassembled WGS sequence"/>
</dbReference>
<proteinExistence type="predicted"/>
<organism evidence="2 3">
    <name type="scientific">Eremococcus coleocola ACS-139-V-Col8</name>
    <dbReference type="NCBI Taxonomy" id="908337"/>
    <lineage>
        <taxon>Bacteria</taxon>
        <taxon>Bacillati</taxon>
        <taxon>Bacillota</taxon>
        <taxon>Bacilli</taxon>
        <taxon>Lactobacillales</taxon>
        <taxon>Aerococcaceae</taxon>
        <taxon>Eremococcus</taxon>
    </lineage>
</organism>
<dbReference type="InterPro" id="IPR010982">
    <property type="entry name" value="Lambda_DNA-bd_dom_sf"/>
</dbReference>
<accession>E4KQK9</accession>
<protein>
    <recommendedName>
        <fullName evidence="1">HTH cro/C1-type domain-containing protein</fullName>
    </recommendedName>
</protein>